<dbReference type="OrthoDB" id="7042322at2759"/>
<evidence type="ECO:0000256" key="1">
    <source>
        <dbReference type="SAM" id="Phobius"/>
    </source>
</evidence>
<sequence length="166" mass="19424">MDNETGEFVLDTETGESRPWCFSTFNVETGEYEDIPVKKFKIPSHYYTPPEKEKSKQKRPLRKADRHEIALIHAAIFLLPTFILFHPVVAIFVAIAETVLHNWSHKTNQLLKSNRVYFQSPLHPIVKEICGKCKAEQESMRITKMQDVMNDKLRRHGLDYIRRVVT</sequence>
<keyword evidence="1" id="KW-0812">Transmembrane</keyword>
<feature type="transmembrane region" description="Helical" evidence="1">
    <location>
        <begin position="69"/>
        <end position="96"/>
    </location>
</feature>
<keyword evidence="1" id="KW-0472">Membrane</keyword>
<proteinExistence type="predicted"/>
<reference evidence="2" key="1">
    <citation type="submission" date="2022-03" db="EMBL/GenBank/DDBJ databases">
        <authorList>
            <person name="Sayadi A."/>
        </authorList>
    </citation>
    <scope>NUCLEOTIDE SEQUENCE</scope>
</reference>
<accession>A0A9P0P0M7</accession>
<comment type="caution">
    <text evidence="2">The sequence shown here is derived from an EMBL/GenBank/DDBJ whole genome shotgun (WGS) entry which is preliminary data.</text>
</comment>
<gene>
    <name evidence="2" type="ORF">ACAOBT_LOCUS4485</name>
</gene>
<evidence type="ECO:0000313" key="3">
    <source>
        <dbReference type="Proteomes" id="UP001152888"/>
    </source>
</evidence>
<protein>
    <submittedName>
        <fullName evidence="2">Uncharacterized protein</fullName>
    </submittedName>
</protein>
<dbReference type="EMBL" id="CAKOFQ010006699">
    <property type="protein sequence ID" value="CAH1962088.1"/>
    <property type="molecule type" value="Genomic_DNA"/>
</dbReference>
<dbReference type="AlphaFoldDB" id="A0A9P0P0M7"/>
<evidence type="ECO:0000313" key="2">
    <source>
        <dbReference type="EMBL" id="CAH1962088.1"/>
    </source>
</evidence>
<name>A0A9P0P0M7_ACAOB</name>
<dbReference type="Proteomes" id="UP001152888">
    <property type="component" value="Unassembled WGS sequence"/>
</dbReference>
<keyword evidence="3" id="KW-1185">Reference proteome</keyword>
<organism evidence="2 3">
    <name type="scientific">Acanthoscelides obtectus</name>
    <name type="common">Bean weevil</name>
    <name type="synonym">Bruchus obtectus</name>
    <dbReference type="NCBI Taxonomy" id="200917"/>
    <lineage>
        <taxon>Eukaryota</taxon>
        <taxon>Metazoa</taxon>
        <taxon>Ecdysozoa</taxon>
        <taxon>Arthropoda</taxon>
        <taxon>Hexapoda</taxon>
        <taxon>Insecta</taxon>
        <taxon>Pterygota</taxon>
        <taxon>Neoptera</taxon>
        <taxon>Endopterygota</taxon>
        <taxon>Coleoptera</taxon>
        <taxon>Polyphaga</taxon>
        <taxon>Cucujiformia</taxon>
        <taxon>Chrysomeloidea</taxon>
        <taxon>Chrysomelidae</taxon>
        <taxon>Bruchinae</taxon>
        <taxon>Bruchini</taxon>
        <taxon>Acanthoscelides</taxon>
    </lineage>
</organism>
<keyword evidence="1" id="KW-1133">Transmembrane helix</keyword>